<dbReference type="RefSeq" id="WP_097056915.1">
    <property type="nucleotide sequence ID" value="NZ_OCMF01000004.1"/>
</dbReference>
<evidence type="ECO:0000256" key="1">
    <source>
        <dbReference type="ARBA" id="ARBA00010688"/>
    </source>
</evidence>
<dbReference type="CDD" id="cd01627">
    <property type="entry name" value="HAD_TPP"/>
    <property type="match status" value="1"/>
</dbReference>
<evidence type="ECO:0000259" key="7">
    <source>
        <dbReference type="Pfam" id="PF00294"/>
    </source>
</evidence>
<dbReference type="InterPro" id="IPR002173">
    <property type="entry name" value="Carboh/pur_kinase_PfkB_CS"/>
</dbReference>
<sequence>MIITLTVNPALDIYSTTEKLEPSEKMRCEKPIIDPGGGGINVSRVIKRLGGESTAVYTKGGHTGKLFSDLLKKERVKEDPVEVKKDLRQNFAITETSTGNLYRFGFPGAELEPNDYEALLKKVDTCEKGAFLVASGSLPPGAPPDFYARVAERANQCGLKFVLDTSGKSYKGVLEKGVYLLKPNKKELKDITGEPAETLEQQKQLLSKILDHYPVEIVVLSLGAEGALLATGQEIKHFPAPQVEHVSSIGAGDSMVAGMVYSLSLGHPVEEAVLLGLACGSATIKSPGTELLKKKDVDTLLEQLQQVISNPAPKKTREPKDLPSALKDFPEIKKKINRHKPMLFLDFDGTLAPIVEHHTDAAISEEMRGLVKELSKRYCIAVISGRGMADVKQRMNLPDLYYAGSHGYEISGPNGFFKENEEAQKILPLFDEIEPVLREQLQKIKGVDFERKKFTLAIHYRQVKSDLEQEVKDEVNRVLKNYPKLTGAGGKKVIEIRPDIDWDKGKAVEFLKKELSDQKDPFSIYVGDDVTDEDAFREVQHGLGILVGEHSQKTYADYSLKDLDEVKIFFRNLL</sequence>
<dbReference type="PANTHER" id="PTHR46566">
    <property type="entry name" value="1-PHOSPHOFRUCTOKINASE-RELATED"/>
    <property type="match status" value="1"/>
</dbReference>
<comment type="pathway">
    <text evidence="6">Glycan biosynthesis; trehalose biosynthesis.</text>
</comment>
<dbReference type="InterPro" id="IPR017583">
    <property type="entry name" value="Tagatose/fructose_Pkinase"/>
</dbReference>
<dbReference type="PROSITE" id="PS00584">
    <property type="entry name" value="PFKB_KINASES_2"/>
    <property type="match status" value="1"/>
</dbReference>
<dbReference type="GO" id="GO:0005829">
    <property type="term" value="C:cytosol"/>
    <property type="evidence" value="ECO:0007669"/>
    <property type="project" value="TreeGrafter"/>
</dbReference>
<dbReference type="PROSITE" id="PS00583">
    <property type="entry name" value="PFKB_KINASES_1"/>
    <property type="match status" value="1"/>
</dbReference>
<name>A0A285X726_9FLAO</name>
<comment type="catalytic activity">
    <reaction evidence="6">
        <text>alpha,alpha-trehalose 6-phosphate + H2O = alpha,alpha-trehalose + phosphate</text>
        <dbReference type="Rhea" id="RHEA:23420"/>
        <dbReference type="ChEBI" id="CHEBI:15377"/>
        <dbReference type="ChEBI" id="CHEBI:16551"/>
        <dbReference type="ChEBI" id="CHEBI:43474"/>
        <dbReference type="ChEBI" id="CHEBI:58429"/>
        <dbReference type="EC" id="3.1.3.12"/>
    </reaction>
</comment>
<reference evidence="9" key="1">
    <citation type="submission" date="2017-09" db="EMBL/GenBank/DDBJ databases">
        <authorList>
            <person name="Varghese N."/>
            <person name="Submissions S."/>
        </authorList>
    </citation>
    <scope>NUCLEOTIDE SEQUENCE [LARGE SCALE GENOMIC DNA]</scope>
    <source>
        <strain evidence="9">CGMCC 1.12641</strain>
    </source>
</reference>
<dbReference type="InterPro" id="IPR003337">
    <property type="entry name" value="Trehalose_PPase"/>
</dbReference>
<gene>
    <name evidence="8" type="ORF">SAMN06296241_2713</name>
</gene>
<dbReference type="Pfam" id="PF00294">
    <property type="entry name" value="PfkB"/>
    <property type="match status" value="1"/>
</dbReference>
<dbReference type="AlphaFoldDB" id="A0A285X726"/>
<dbReference type="InterPro" id="IPR023214">
    <property type="entry name" value="HAD_sf"/>
</dbReference>
<keyword evidence="6" id="KW-0460">Magnesium</keyword>
<dbReference type="FunFam" id="3.40.1190.20:FF:000001">
    <property type="entry name" value="Phosphofructokinase"/>
    <property type="match status" value="1"/>
</dbReference>
<dbReference type="GO" id="GO:0005524">
    <property type="term" value="F:ATP binding"/>
    <property type="evidence" value="ECO:0007669"/>
    <property type="project" value="UniProtKB-KW"/>
</dbReference>
<dbReference type="NCBIfam" id="TIGR01484">
    <property type="entry name" value="HAD-SF-IIB"/>
    <property type="match status" value="1"/>
</dbReference>
<dbReference type="CDD" id="cd01164">
    <property type="entry name" value="FruK_PfkB_like"/>
    <property type="match status" value="1"/>
</dbReference>
<dbReference type="Gene3D" id="3.30.70.1020">
    <property type="entry name" value="Trehalose-6-phosphate phosphatase related protein, domain 2"/>
    <property type="match status" value="1"/>
</dbReference>
<organism evidence="8 9">
    <name type="scientific">Salinimicrobium sediminis</name>
    <dbReference type="NCBI Taxonomy" id="1343891"/>
    <lineage>
        <taxon>Bacteria</taxon>
        <taxon>Pseudomonadati</taxon>
        <taxon>Bacteroidota</taxon>
        <taxon>Flavobacteriia</taxon>
        <taxon>Flavobacteriales</taxon>
        <taxon>Flavobacteriaceae</taxon>
        <taxon>Salinimicrobium</taxon>
    </lineage>
</organism>
<evidence type="ECO:0000256" key="5">
    <source>
        <dbReference type="ARBA" id="ARBA00022840"/>
    </source>
</evidence>
<dbReference type="GO" id="GO:0004805">
    <property type="term" value="F:trehalose-phosphatase activity"/>
    <property type="evidence" value="ECO:0007669"/>
    <property type="project" value="UniProtKB-EC"/>
</dbReference>
<dbReference type="Proteomes" id="UP000219193">
    <property type="component" value="Unassembled WGS sequence"/>
</dbReference>
<dbReference type="EMBL" id="OCMF01000004">
    <property type="protein sequence ID" value="SOC81141.1"/>
    <property type="molecule type" value="Genomic_DNA"/>
</dbReference>
<dbReference type="InterPro" id="IPR029056">
    <property type="entry name" value="Ribokinase-like"/>
</dbReference>
<accession>A0A285X726</accession>
<dbReference type="GO" id="GO:0046872">
    <property type="term" value="F:metal ion binding"/>
    <property type="evidence" value="ECO:0007669"/>
    <property type="project" value="UniProtKB-KW"/>
</dbReference>
<dbReference type="GO" id="GO:0003872">
    <property type="term" value="F:6-phosphofructokinase activity"/>
    <property type="evidence" value="ECO:0007669"/>
    <property type="project" value="TreeGrafter"/>
</dbReference>
<keyword evidence="5" id="KW-0067">ATP-binding</keyword>
<dbReference type="Gene3D" id="3.40.50.1000">
    <property type="entry name" value="HAD superfamily/HAD-like"/>
    <property type="match status" value="1"/>
</dbReference>
<dbReference type="InterPro" id="IPR036412">
    <property type="entry name" value="HAD-like_sf"/>
</dbReference>
<keyword evidence="3" id="KW-0547">Nucleotide-binding</keyword>
<comment type="cofactor">
    <cofactor evidence="6">
        <name>Mg(2+)</name>
        <dbReference type="ChEBI" id="CHEBI:18420"/>
    </cofactor>
</comment>
<dbReference type="GO" id="GO:0005992">
    <property type="term" value="P:trehalose biosynthetic process"/>
    <property type="evidence" value="ECO:0007669"/>
    <property type="project" value="UniProtKB-UniPathway"/>
</dbReference>
<dbReference type="SUPFAM" id="SSF53613">
    <property type="entry name" value="Ribokinase-like"/>
    <property type="match status" value="1"/>
</dbReference>
<keyword evidence="9" id="KW-1185">Reference proteome</keyword>
<dbReference type="InterPro" id="IPR006379">
    <property type="entry name" value="HAD-SF_hydro_IIB"/>
</dbReference>
<dbReference type="PANTHER" id="PTHR46566:SF2">
    <property type="entry name" value="ATP-DEPENDENT 6-PHOSPHOFRUCTOKINASE ISOZYME 2"/>
    <property type="match status" value="1"/>
</dbReference>
<evidence type="ECO:0000313" key="8">
    <source>
        <dbReference type="EMBL" id="SOC81141.1"/>
    </source>
</evidence>
<keyword evidence="2" id="KW-0808">Transferase</keyword>
<comment type="similarity">
    <text evidence="1">Belongs to the carbohydrate kinase PfkB family.</text>
</comment>
<protein>
    <recommendedName>
        <fullName evidence="6">Trehalose 6-phosphate phosphatase</fullName>
        <ecNumber evidence="6">3.1.3.12</ecNumber>
    </recommendedName>
</protein>
<evidence type="ECO:0000256" key="4">
    <source>
        <dbReference type="ARBA" id="ARBA00022777"/>
    </source>
</evidence>
<dbReference type="InterPro" id="IPR011611">
    <property type="entry name" value="PfkB_dom"/>
</dbReference>
<dbReference type="UniPathway" id="UPA00299"/>
<evidence type="ECO:0000256" key="2">
    <source>
        <dbReference type="ARBA" id="ARBA00022679"/>
    </source>
</evidence>
<dbReference type="EC" id="3.1.3.12" evidence="6"/>
<evidence type="ECO:0000256" key="3">
    <source>
        <dbReference type="ARBA" id="ARBA00022741"/>
    </source>
</evidence>
<comment type="function">
    <text evidence="6">Removes the phosphate from trehalose 6-phosphate to produce free trehalose.</text>
</comment>
<proteinExistence type="inferred from homology"/>
<feature type="domain" description="Carbohydrate kinase PfkB" evidence="7">
    <location>
        <begin position="12"/>
        <end position="290"/>
    </location>
</feature>
<evidence type="ECO:0000313" key="9">
    <source>
        <dbReference type="Proteomes" id="UP000219193"/>
    </source>
</evidence>
<keyword evidence="4" id="KW-0418">Kinase</keyword>
<keyword evidence="6" id="KW-0479">Metal-binding</keyword>
<dbReference type="Gene3D" id="3.40.1190.20">
    <property type="match status" value="1"/>
</dbReference>
<keyword evidence="6" id="KW-0378">Hydrolase</keyword>
<evidence type="ECO:0000256" key="6">
    <source>
        <dbReference type="RuleBase" id="RU361117"/>
    </source>
</evidence>
<dbReference type="NCBIfam" id="TIGR03168">
    <property type="entry name" value="1-PFK"/>
    <property type="match status" value="1"/>
</dbReference>
<dbReference type="NCBIfam" id="TIGR00685">
    <property type="entry name" value="T6PP"/>
    <property type="match status" value="1"/>
</dbReference>
<dbReference type="SUPFAM" id="SSF56784">
    <property type="entry name" value="HAD-like"/>
    <property type="match status" value="1"/>
</dbReference>
<comment type="similarity">
    <text evidence="6">Belongs to the trehalose phosphatase family.</text>
</comment>
<dbReference type="Pfam" id="PF02358">
    <property type="entry name" value="Trehalose_PPase"/>
    <property type="match status" value="1"/>
</dbReference>
<dbReference type="OrthoDB" id="9797743at2"/>